<name>E4UQ37_ARTGP</name>
<keyword evidence="3" id="KW-1185">Reference proteome</keyword>
<evidence type="ECO:0000313" key="2">
    <source>
        <dbReference type="EMBL" id="EFQ99956.1"/>
    </source>
</evidence>
<organism evidence="3">
    <name type="scientific">Arthroderma gypseum (strain ATCC MYA-4604 / CBS 118893)</name>
    <name type="common">Microsporum gypseum</name>
    <dbReference type="NCBI Taxonomy" id="535722"/>
    <lineage>
        <taxon>Eukaryota</taxon>
        <taxon>Fungi</taxon>
        <taxon>Dikarya</taxon>
        <taxon>Ascomycota</taxon>
        <taxon>Pezizomycotina</taxon>
        <taxon>Eurotiomycetes</taxon>
        <taxon>Eurotiomycetidae</taxon>
        <taxon>Onygenales</taxon>
        <taxon>Arthrodermataceae</taxon>
        <taxon>Nannizzia</taxon>
    </lineage>
</organism>
<dbReference type="RefSeq" id="XP_003175439.1">
    <property type="nucleotide sequence ID" value="XM_003175391.1"/>
</dbReference>
<proteinExistence type="predicted"/>
<dbReference type="Proteomes" id="UP000002669">
    <property type="component" value="Unassembled WGS sequence"/>
</dbReference>
<accession>E4UQ37</accession>
<dbReference type="VEuPathDB" id="FungiDB:MGYG_02964"/>
<dbReference type="InParanoid" id="E4UQ37"/>
<gene>
    <name evidence="2" type="ORF">MGYG_02964</name>
</gene>
<dbReference type="EMBL" id="DS989823">
    <property type="protein sequence ID" value="EFQ99956.1"/>
    <property type="molecule type" value="Genomic_DNA"/>
</dbReference>
<dbReference type="AlphaFoldDB" id="E4UQ37"/>
<feature type="region of interest" description="Disordered" evidence="1">
    <location>
        <begin position="161"/>
        <end position="202"/>
    </location>
</feature>
<evidence type="ECO:0000256" key="1">
    <source>
        <dbReference type="SAM" id="MobiDB-lite"/>
    </source>
</evidence>
<reference evidence="3" key="1">
    <citation type="journal article" date="2012" name="MBio">
        <title>Comparative genome analysis of Trichophyton rubrum and related dermatophytes reveals candidate genes involved in infection.</title>
        <authorList>
            <person name="Martinez D.A."/>
            <person name="Oliver B.G."/>
            <person name="Graeser Y."/>
            <person name="Goldberg J.M."/>
            <person name="Li W."/>
            <person name="Martinez-Rossi N.M."/>
            <person name="Monod M."/>
            <person name="Shelest E."/>
            <person name="Barton R.C."/>
            <person name="Birch E."/>
            <person name="Brakhage A.A."/>
            <person name="Chen Z."/>
            <person name="Gurr S.J."/>
            <person name="Heiman D."/>
            <person name="Heitman J."/>
            <person name="Kosti I."/>
            <person name="Rossi A."/>
            <person name="Saif S."/>
            <person name="Samalova M."/>
            <person name="Saunders C.W."/>
            <person name="Shea T."/>
            <person name="Summerbell R.C."/>
            <person name="Xu J."/>
            <person name="Young S."/>
            <person name="Zeng Q."/>
            <person name="Birren B.W."/>
            <person name="Cuomo C.A."/>
            <person name="White T.C."/>
        </authorList>
    </citation>
    <scope>NUCLEOTIDE SEQUENCE [LARGE SCALE GENOMIC DNA]</scope>
    <source>
        <strain evidence="3">ATCC MYA-4604 / CBS 118893</strain>
    </source>
</reference>
<sequence>MRNLYRFARLYDGTSSFVRHKGQKGVMLQGYRALAKALDASLAMEYLGTSGRILEAKHPRPFRSARYDPVAGSGGHSEDLAVVSSGQTVPVAYVQGTRRGIDDKEQAACQRPLETVEKLLVPVTKHVQKRITLVRQHLIPAQDMDHPGWYSWKATRKHRLNSRFHNGQGQDEQRRTSIRMESEEEMTGEKDEGERRRWSFYE</sequence>
<dbReference type="GeneID" id="10030747"/>
<feature type="compositionally biased region" description="Basic and acidic residues" evidence="1">
    <location>
        <begin position="171"/>
        <end position="202"/>
    </location>
</feature>
<dbReference type="HOGENOM" id="CLU_1354309_0_0_1"/>
<protein>
    <submittedName>
        <fullName evidence="2">Uncharacterized protein</fullName>
    </submittedName>
</protein>
<evidence type="ECO:0000313" key="3">
    <source>
        <dbReference type="Proteomes" id="UP000002669"/>
    </source>
</evidence>